<accession>A0A397SFY6</accession>
<evidence type="ECO:0000313" key="1">
    <source>
        <dbReference type="EMBL" id="RIA81671.1"/>
    </source>
</evidence>
<dbReference type="Proteomes" id="UP000265703">
    <property type="component" value="Unassembled WGS sequence"/>
</dbReference>
<protein>
    <submittedName>
        <fullName evidence="1">Uncharacterized protein</fullName>
    </submittedName>
</protein>
<name>A0A397SFY6_9GLOM</name>
<dbReference type="AlphaFoldDB" id="A0A397SFY6"/>
<comment type="caution">
    <text evidence="1">The sequence shown here is derived from an EMBL/GenBank/DDBJ whole genome shotgun (WGS) entry which is preliminary data.</text>
</comment>
<organism evidence="1 2">
    <name type="scientific">Glomus cerebriforme</name>
    <dbReference type="NCBI Taxonomy" id="658196"/>
    <lineage>
        <taxon>Eukaryota</taxon>
        <taxon>Fungi</taxon>
        <taxon>Fungi incertae sedis</taxon>
        <taxon>Mucoromycota</taxon>
        <taxon>Glomeromycotina</taxon>
        <taxon>Glomeromycetes</taxon>
        <taxon>Glomerales</taxon>
        <taxon>Glomeraceae</taxon>
        <taxon>Glomus</taxon>
    </lineage>
</organism>
<gene>
    <name evidence="1" type="ORF">C1645_789924</name>
</gene>
<reference evidence="1 2" key="1">
    <citation type="submission" date="2018-06" db="EMBL/GenBank/DDBJ databases">
        <title>Comparative genomics reveals the genomic features of Rhizophagus irregularis, R. cerebriforme, R. diaphanum and Gigaspora rosea, and their symbiotic lifestyle signature.</title>
        <authorList>
            <person name="Morin E."/>
            <person name="San Clemente H."/>
            <person name="Chen E.C.H."/>
            <person name="De La Providencia I."/>
            <person name="Hainaut M."/>
            <person name="Kuo A."/>
            <person name="Kohler A."/>
            <person name="Murat C."/>
            <person name="Tang N."/>
            <person name="Roy S."/>
            <person name="Loubradou J."/>
            <person name="Henrissat B."/>
            <person name="Grigoriev I.V."/>
            <person name="Corradi N."/>
            <person name="Roux C."/>
            <person name="Martin F.M."/>
        </authorList>
    </citation>
    <scope>NUCLEOTIDE SEQUENCE [LARGE SCALE GENOMIC DNA]</scope>
    <source>
        <strain evidence="1 2">DAOM 227022</strain>
    </source>
</reference>
<dbReference type="EMBL" id="QKYT01000760">
    <property type="protein sequence ID" value="RIA81671.1"/>
    <property type="molecule type" value="Genomic_DNA"/>
</dbReference>
<keyword evidence="2" id="KW-1185">Reference proteome</keyword>
<sequence length="189" mass="21565">MFLRRKKFKLFKMSENRRNIEQLLEDDVKKVFSENPNQRSLKILTALVQEKLGRLNELITPKQVHARVMNELRKDENEARPIVSNEVGPSQVTVPSNSSFNETRTITFSPLNHDDARESFARIPVSSLLNPPLLNAEGSFTRIPVSSLLNPPLLNAKESFTRIPVSSLLNPPLTLEPKPDPPKFKKCLW</sequence>
<proteinExistence type="predicted"/>
<evidence type="ECO:0000313" key="2">
    <source>
        <dbReference type="Proteomes" id="UP000265703"/>
    </source>
</evidence>